<evidence type="ECO:0000256" key="1">
    <source>
        <dbReference type="SAM" id="Phobius"/>
    </source>
</evidence>
<feature type="transmembrane region" description="Helical" evidence="1">
    <location>
        <begin position="94"/>
        <end position="116"/>
    </location>
</feature>
<evidence type="ECO:0000313" key="2">
    <source>
        <dbReference type="EMBL" id="KJE98049.1"/>
    </source>
</evidence>
<protein>
    <submittedName>
        <fullName evidence="2">Uncharacterized protein</fullName>
    </submittedName>
</protein>
<dbReference type="EMBL" id="KE346376">
    <property type="protein sequence ID" value="KJE98049.1"/>
    <property type="molecule type" value="Genomic_DNA"/>
</dbReference>
<evidence type="ECO:0000313" key="3">
    <source>
        <dbReference type="Proteomes" id="UP000008743"/>
    </source>
</evidence>
<reference evidence="3" key="1">
    <citation type="submission" date="2011-02" db="EMBL/GenBank/DDBJ databases">
        <title>The Genome Sequence of Capsaspora owczarzaki ATCC 30864.</title>
        <authorList>
            <person name="Russ C."/>
            <person name="Cuomo C."/>
            <person name="Burger G."/>
            <person name="Gray M.W."/>
            <person name="Holland P.W.H."/>
            <person name="King N."/>
            <person name="Lang F.B.F."/>
            <person name="Roger A.J."/>
            <person name="Ruiz-Trillo I."/>
            <person name="Young S.K."/>
            <person name="Zeng Q."/>
            <person name="Gargeya S."/>
            <person name="Alvarado L."/>
            <person name="Berlin A."/>
            <person name="Chapman S.B."/>
            <person name="Chen Z."/>
            <person name="Freedman E."/>
            <person name="Gellesch M."/>
            <person name="Goldberg J."/>
            <person name="Griggs A."/>
            <person name="Gujja S."/>
            <person name="Heilman E."/>
            <person name="Heiman D."/>
            <person name="Howarth C."/>
            <person name="Mehta T."/>
            <person name="Neiman D."/>
            <person name="Pearson M."/>
            <person name="Roberts A."/>
            <person name="Saif S."/>
            <person name="Shea T."/>
            <person name="Shenoy N."/>
            <person name="Sisk P."/>
            <person name="Stolte C."/>
            <person name="Sykes S."/>
            <person name="White J."/>
            <person name="Yandava C."/>
            <person name="Haas B."/>
            <person name="Nusbaum C."/>
            <person name="Birren B."/>
        </authorList>
    </citation>
    <scope>NUCLEOTIDE SEQUENCE</scope>
    <source>
        <strain evidence="3">ATCC 30864</strain>
    </source>
</reference>
<gene>
    <name evidence="2" type="ORF">CAOG_008086</name>
</gene>
<accession>A0A0D2X5M1</accession>
<proteinExistence type="predicted"/>
<dbReference type="InParanoid" id="A0A0D2X5M1"/>
<sequence>MTITGNRMLMLARVSALSSTARSLHTAPRLARQQGTLSTTAVPLRATQPPQTQPLLATRSMSTLFSSKTPVAFSKSAAARAELKDTFEGTPTSAYPRLVVVGGVLIVGFMVANMVFGERTEWPDSPILTPLRAKLDQVDEHHRYLVERQQQQQTSAAQRPSEPPK</sequence>
<dbReference type="Proteomes" id="UP000008743">
    <property type="component" value="Unassembled WGS sequence"/>
</dbReference>
<dbReference type="AlphaFoldDB" id="A0A0D2X5M1"/>
<keyword evidence="1" id="KW-1133">Transmembrane helix</keyword>
<keyword evidence="1" id="KW-0812">Transmembrane</keyword>
<keyword evidence="1" id="KW-0472">Membrane</keyword>
<keyword evidence="3" id="KW-1185">Reference proteome</keyword>
<organism evidence="2 3">
    <name type="scientific">Capsaspora owczarzaki (strain ATCC 30864)</name>
    <dbReference type="NCBI Taxonomy" id="595528"/>
    <lineage>
        <taxon>Eukaryota</taxon>
        <taxon>Filasterea</taxon>
        <taxon>Capsaspora</taxon>
    </lineage>
</organism>
<name>A0A0D2X5M1_CAPO3</name>